<dbReference type="PANTHER" id="PTHR43281:SF1">
    <property type="entry name" value="FARNESYL DIPHOSPHATE SYNTHASE"/>
    <property type="match status" value="1"/>
</dbReference>
<evidence type="ECO:0000256" key="5">
    <source>
        <dbReference type="ARBA" id="ARBA00022679"/>
    </source>
</evidence>
<dbReference type="NCBIfam" id="NF045485">
    <property type="entry name" value="FPPsyn"/>
    <property type="match status" value="1"/>
</dbReference>
<dbReference type="FunFam" id="1.10.600.10:FF:000001">
    <property type="entry name" value="Geranylgeranyl diphosphate synthase"/>
    <property type="match status" value="1"/>
</dbReference>
<dbReference type="Gene3D" id="1.10.600.10">
    <property type="entry name" value="Farnesyl Diphosphate Synthase"/>
    <property type="match status" value="1"/>
</dbReference>
<sequence>MIQEILKEKQKLINHRLALLLKADRVEHETLYSAMNYSLLAGGKRIRPFLFLTVLDILGVDSGLYIDAACALECVHTYSLIHDDLPAMDNDDYRRGRLTNHKVYGAGMATQAGDGLLTFAFQLLSEQKQIASDIRVELISLLARAAGPEGMVGGQAHDIEAEGKHLTLSELKILDACKTGCLLSAPVSMACAVAGTALKDRVLLENFAAHLGLLFQITDDLLDEKGNLEDMGKMPGQDEKDHKSTFVTILGVEEAEKYAEEEGALAKEALAKLPFDSTILYELTDLLLHRKK</sequence>
<evidence type="ECO:0000256" key="3">
    <source>
        <dbReference type="ARBA" id="ARBA00012439"/>
    </source>
</evidence>
<dbReference type="PATRIC" id="fig|742743.3.peg.518"/>
<dbReference type="GO" id="GO:0046872">
    <property type="term" value="F:metal ion binding"/>
    <property type="evidence" value="ECO:0007669"/>
    <property type="project" value="UniProtKB-KW"/>
</dbReference>
<dbReference type="GO" id="GO:0016114">
    <property type="term" value="P:terpenoid biosynthetic process"/>
    <property type="evidence" value="ECO:0007669"/>
    <property type="project" value="UniProtKB-ARBA"/>
</dbReference>
<dbReference type="AlphaFoldDB" id="H1CYR5"/>
<evidence type="ECO:0000313" key="14">
    <source>
        <dbReference type="Proteomes" id="UP000003277"/>
    </source>
</evidence>
<dbReference type="GO" id="GO:0004337">
    <property type="term" value="F:(2E,6E)-farnesyl diphosphate synthase activity"/>
    <property type="evidence" value="ECO:0007669"/>
    <property type="project" value="UniProtKB-EC"/>
</dbReference>
<accession>H1CYR5</accession>
<reference evidence="13 14" key="1">
    <citation type="submission" date="2011-11" db="EMBL/GenBank/DDBJ databases">
        <title>The Genome Sequence of Dialister succinatiphilus YIT 11850.</title>
        <authorList>
            <consortium name="The Broad Institute Genome Sequencing Platform"/>
            <person name="Earl A."/>
            <person name="Ward D."/>
            <person name="Feldgarden M."/>
            <person name="Gevers D."/>
            <person name="Morotomi M."/>
            <person name="Young S.K."/>
            <person name="Zeng Q."/>
            <person name="Gargeya S."/>
            <person name="Fitzgerald M."/>
            <person name="Haas B."/>
            <person name="Abouelleil A."/>
            <person name="Alvarado L."/>
            <person name="Arachchi H.M."/>
            <person name="Berlin A."/>
            <person name="Brown A."/>
            <person name="Chapman S.B."/>
            <person name="Dunbar C."/>
            <person name="Gearin G."/>
            <person name="Goldberg J."/>
            <person name="Griggs A."/>
            <person name="Gujja S."/>
            <person name="Heiman D."/>
            <person name="Howarth C."/>
            <person name="Lui A."/>
            <person name="MacDonald P.J.P."/>
            <person name="Montmayeur A."/>
            <person name="Murphy C."/>
            <person name="Neiman D."/>
            <person name="Pearson M."/>
            <person name="Priest M."/>
            <person name="Roberts A."/>
            <person name="Saif S."/>
            <person name="Shea T."/>
            <person name="Sisk P."/>
            <person name="Stolte C."/>
            <person name="Sykes S."/>
            <person name="Wortman J."/>
            <person name="Nusbaum C."/>
            <person name="Birren B."/>
        </authorList>
    </citation>
    <scope>NUCLEOTIDE SEQUENCE [LARGE SCALE GENOMIC DNA]</scope>
    <source>
        <strain evidence="13 14">YIT 11850</strain>
    </source>
</reference>
<keyword evidence="8" id="KW-0414">Isoprene biosynthesis</keyword>
<evidence type="ECO:0000256" key="7">
    <source>
        <dbReference type="ARBA" id="ARBA00022842"/>
    </source>
</evidence>
<evidence type="ECO:0000256" key="12">
    <source>
        <dbReference type="RuleBase" id="RU004466"/>
    </source>
</evidence>
<comment type="cofactor">
    <cofactor evidence="1">
        <name>Mg(2+)</name>
        <dbReference type="ChEBI" id="CHEBI:18420"/>
    </cofactor>
</comment>
<evidence type="ECO:0000313" key="13">
    <source>
        <dbReference type="EMBL" id="EHO63486.1"/>
    </source>
</evidence>
<evidence type="ECO:0000256" key="6">
    <source>
        <dbReference type="ARBA" id="ARBA00022723"/>
    </source>
</evidence>
<comment type="caution">
    <text evidence="13">The sequence shown here is derived from an EMBL/GenBank/DDBJ whole genome shotgun (WGS) entry which is preliminary data.</text>
</comment>
<dbReference type="InterPro" id="IPR053378">
    <property type="entry name" value="Prenyl_diphosphate_synthase"/>
</dbReference>
<dbReference type="Pfam" id="PF00348">
    <property type="entry name" value="polyprenyl_synt"/>
    <property type="match status" value="1"/>
</dbReference>
<evidence type="ECO:0000256" key="4">
    <source>
        <dbReference type="ARBA" id="ARBA00015100"/>
    </source>
</evidence>
<keyword evidence="5 12" id="KW-0808">Transferase</keyword>
<dbReference type="OrthoDB" id="9805316at2"/>
<name>H1CYR5_9FIRM</name>
<dbReference type="eggNOG" id="COG0142">
    <property type="taxonomic scope" value="Bacteria"/>
</dbReference>
<evidence type="ECO:0000256" key="8">
    <source>
        <dbReference type="ARBA" id="ARBA00023229"/>
    </source>
</evidence>
<dbReference type="RefSeq" id="WP_008859007.1">
    <property type="nucleotide sequence ID" value="NZ_JH591187.1"/>
</dbReference>
<dbReference type="GO" id="GO:0005737">
    <property type="term" value="C:cytoplasm"/>
    <property type="evidence" value="ECO:0007669"/>
    <property type="project" value="UniProtKB-ARBA"/>
</dbReference>
<dbReference type="SUPFAM" id="SSF48576">
    <property type="entry name" value="Terpenoid synthases"/>
    <property type="match status" value="1"/>
</dbReference>
<dbReference type="SFLD" id="SFLDS00005">
    <property type="entry name" value="Isoprenoid_Synthase_Type_I"/>
    <property type="match status" value="1"/>
</dbReference>
<dbReference type="InterPro" id="IPR033749">
    <property type="entry name" value="Polyprenyl_synt_CS"/>
</dbReference>
<dbReference type="PROSITE" id="PS00444">
    <property type="entry name" value="POLYPRENYL_SYNTHASE_2"/>
    <property type="match status" value="1"/>
</dbReference>
<dbReference type="EMBL" id="ADLT01000015">
    <property type="protein sequence ID" value="EHO63486.1"/>
    <property type="molecule type" value="Genomic_DNA"/>
</dbReference>
<comment type="similarity">
    <text evidence="2 12">Belongs to the FPP/GGPP synthase family.</text>
</comment>
<keyword evidence="14" id="KW-1185">Reference proteome</keyword>
<dbReference type="CDD" id="cd00685">
    <property type="entry name" value="Trans_IPPS_HT"/>
    <property type="match status" value="1"/>
</dbReference>
<dbReference type="STRING" id="742743.HMPREF9453_00503"/>
<dbReference type="SFLD" id="SFLDG01017">
    <property type="entry name" value="Polyprenyl_Transferase_Like"/>
    <property type="match status" value="1"/>
</dbReference>
<dbReference type="EC" id="2.5.1.10" evidence="3"/>
<protein>
    <recommendedName>
        <fullName evidence="4">Farnesyl diphosphate synthase</fullName>
        <ecNumber evidence="3">2.5.1.10</ecNumber>
    </recommendedName>
    <alternativeName>
        <fullName evidence="10">(2E,6E)-farnesyl diphosphate synthase</fullName>
    </alternativeName>
    <alternativeName>
        <fullName evidence="9">Geranyltranstransferase</fullName>
    </alternativeName>
</protein>
<dbReference type="Proteomes" id="UP000003277">
    <property type="component" value="Unassembled WGS sequence"/>
</dbReference>
<gene>
    <name evidence="13" type="ORF">HMPREF9453_00503</name>
</gene>
<dbReference type="PROSITE" id="PS00723">
    <property type="entry name" value="POLYPRENYL_SYNTHASE_1"/>
    <property type="match status" value="1"/>
</dbReference>
<keyword evidence="6" id="KW-0479">Metal-binding</keyword>
<comment type="catalytic activity">
    <reaction evidence="11">
        <text>isopentenyl diphosphate + (2E)-geranyl diphosphate = (2E,6E)-farnesyl diphosphate + diphosphate</text>
        <dbReference type="Rhea" id="RHEA:19361"/>
        <dbReference type="ChEBI" id="CHEBI:33019"/>
        <dbReference type="ChEBI" id="CHEBI:58057"/>
        <dbReference type="ChEBI" id="CHEBI:128769"/>
        <dbReference type="ChEBI" id="CHEBI:175763"/>
        <dbReference type="EC" id="2.5.1.10"/>
    </reaction>
</comment>
<evidence type="ECO:0000256" key="9">
    <source>
        <dbReference type="ARBA" id="ARBA00032380"/>
    </source>
</evidence>
<evidence type="ECO:0000256" key="11">
    <source>
        <dbReference type="ARBA" id="ARBA00049399"/>
    </source>
</evidence>
<dbReference type="InterPro" id="IPR008949">
    <property type="entry name" value="Isoprenoid_synthase_dom_sf"/>
</dbReference>
<evidence type="ECO:0000256" key="10">
    <source>
        <dbReference type="ARBA" id="ARBA00032873"/>
    </source>
</evidence>
<evidence type="ECO:0000256" key="1">
    <source>
        <dbReference type="ARBA" id="ARBA00001946"/>
    </source>
</evidence>
<dbReference type="HOGENOM" id="CLU_014015_0_1_9"/>
<keyword evidence="7" id="KW-0460">Magnesium</keyword>
<organism evidence="13 14">
    <name type="scientific">Dialister succinatiphilus YIT 11850</name>
    <dbReference type="NCBI Taxonomy" id="742743"/>
    <lineage>
        <taxon>Bacteria</taxon>
        <taxon>Bacillati</taxon>
        <taxon>Bacillota</taxon>
        <taxon>Negativicutes</taxon>
        <taxon>Veillonellales</taxon>
        <taxon>Veillonellaceae</taxon>
        <taxon>Dialister</taxon>
    </lineage>
</organism>
<dbReference type="InterPro" id="IPR000092">
    <property type="entry name" value="Polyprenyl_synt"/>
</dbReference>
<proteinExistence type="inferred from homology"/>
<dbReference type="PANTHER" id="PTHR43281">
    <property type="entry name" value="FARNESYL DIPHOSPHATE SYNTHASE"/>
    <property type="match status" value="1"/>
</dbReference>
<evidence type="ECO:0000256" key="2">
    <source>
        <dbReference type="ARBA" id="ARBA00006706"/>
    </source>
</evidence>